<dbReference type="CDD" id="cd00130">
    <property type="entry name" value="PAS"/>
    <property type="match status" value="1"/>
</dbReference>
<evidence type="ECO:0000259" key="8">
    <source>
        <dbReference type="PROSITE" id="PS50113"/>
    </source>
</evidence>
<evidence type="ECO:0000256" key="5">
    <source>
        <dbReference type="ARBA" id="ARBA00022777"/>
    </source>
</evidence>
<keyword evidence="4" id="KW-0808">Transferase</keyword>
<dbReference type="KEGG" id="dgg:DGI_1068"/>
<evidence type="ECO:0000256" key="1">
    <source>
        <dbReference type="ARBA" id="ARBA00000085"/>
    </source>
</evidence>
<dbReference type="NCBIfam" id="TIGR00229">
    <property type="entry name" value="sensory_box"/>
    <property type="match status" value="2"/>
</dbReference>
<dbReference type="RefSeq" id="WP_021759696.1">
    <property type="nucleotide sequence ID" value="NC_022444.1"/>
</dbReference>
<dbReference type="Gene3D" id="3.30.450.20">
    <property type="entry name" value="PAS domain"/>
    <property type="match status" value="3"/>
</dbReference>
<dbReference type="SMART" id="SM00388">
    <property type="entry name" value="HisKA"/>
    <property type="match status" value="1"/>
</dbReference>
<dbReference type="CDD" id="cd00082">
    <property type="entry name" value="HisKA"/>
    <property type="match status" value="1"/>
</dbReference>
<dbReference type="SMART" id="SM00086">
    <property type="entry name" value="PAC"/>
    <property type="match status" value="1"/>
</dbReference>
<dbReference type="AlphaFoldDB" id="T2GAJ6"/>
<dbReference type="Pfam" id="PF08447">
    <property type="entry name" value="PAS_3"/>
    <property type="match status" value="1"/>
</dbReference>
<feature type="domain" description="PAS" evidence="7">
    <location>
        <begin position="19"/>
        <end position="63"/>
    </location>
</feature>
<dbReference type="PROSITE" id="PS50112">
    <property type="entry name" value="PAS"/>
    <property type="match status" value="1"/>
</dbReference>
<dbReference type="InterPro" id="IPR003594">
    <property type="entry name" value="HATPase_dom"/>
</dbReference>
<name>T2GAJ6_MEGG1</name>
<evidence type="ECO:0000256" key="3">
    <source>
        <dbReference type="ARBA" id="ARBA00022553"/>
    </source>
</evidence>
<accession>T2GAJ6</accession>
<dbReference type="InterPro" id="IPR001610">
    <property type="entry name" value="PAC"/>
</dbReference>
<dbReference type="InterPro" id="IPR052162">
    <property type="entry name" value="Sensor_kinase/Photoreceptor"/>
</dbReference>
<dbReference type="eggNOG" id="COG4191">
    <property type="taxonomic scope" value="Bacteria"/>
</dbReference>
<dbReference type="eggNOG" id="COG2202">
    <property type="taxonomic scope" value="Bacteria"/>
</dbReference>
<organism evidence="9 10">
    <name type="scientific">Megalodesulfovibrio gigas (strain ATCC 19364 / DSM 1382 / NCIMB 9332 / VKM B-1759)</name>
    <name type="common">Desulfovibrio gigas</name>
    <dbReference type="NCBI Taxonomy" id="1121448"/>
    <lineage>
        <taxon>Bacteria</taxon>
        <taxon>Pseudomonadati</taxon>
        <taxon>Thermodesulfobacteriota</taxon>
        <taxon>Desulfovibrionia</taxon>
        <taxon>Desulfovibrionales</taxon>
        <taxon>Desulfovibrionaceae</taxon>
        <taxon>Megalodesulfovibrio</taxon>
    </lineage>
</organism>
<dbReference type="Pfam" id="PF00989">
    <property type="entry name" value="PAS"/>
    <property type="match status" value="1"/>
</dbReference>
<evidence type="ECO:0000313" key="10">
    <source>
        <dbReference type="Proteomes" id="UP000016587"/>
    </source>
</evidence>
<reference evidence="9 10" key="1">
    <citation type="journal article" date="2013" name="J. Bacteriol.">
        <title>Roles of HynAB and Ech, the only two hydrogenases found in the model sulfate reducer Desulfovibrio gigas.</title>
        <authorList>
            <person name="Morais-Silva F.O."/>
            <person name="Santos C.I."/>
            <person name="Rodrigues R."/>
            <person name="Pereira I.A."/>
            <person name="Rodrigues-Pousada C."/>
        </authorList>
    </citation>
    <scope>NUCLEOTIDE SEQUENCE [LARGE SCALE GENOMIC DNA]</scope>
    <source>
        <strain evidence="10">ATCC 19364 / DSM 1382 / NCIMB 9332 / VKM B-1759</strain>
    </source>
</reference>
<dbReference type="Pfam" id="PF00512">
    <property type="entry name" value="HisKA"/>
    <property type="match status" value="1"/>
</dbReference>
<dbReference type="InterPro" id="IPR013767">
    <property type="entry name" value="PAS_fold"/>
</dbReference>
<comment type="catalytic activity">
    <reaction evidence="1">
        <text>ATP + protein L-histidine = ADP + protein N-phospho-L-histidine.</text>
        <dbReference type="EC" id="2.7.13.3"/>
    </reaction>
</comment>
<dbReference type="GO" id="GO:0006355">
    <property type="term" value="P:regulation of DNA-templated transcription"/>
    <property type="evidence" value="ECO:0007669"/>
    <property type="project" value="InterPro"/>
</dbReference>
<dbReference type="SUPFAM" id="SSF55874">
    <property type="entry name" value="ATPase domain of HSP90 chaperone/DNA topoisomerase II/histidine kinase"/>
    <property type="match status" value="1"/>
</dbReference>
<dbReference type="EMBL" id="CP006585">
    <property type="protein sequence ID" value="AGW12942.1"/>
    <property type="molecule type" value="Genomic_DNA"/>
</dbReference>
<dbReference type="GO" id="GO:0000155">
    <property type="term" value="F:phosphorelay sensor kinase activity"/>
    <property type="evidence" value="ECO:0007669"/>
    <property type="project" value="InterPro"/>
</dbReference>
<dbReference type="InterPro" id="IPR036097">
    <property type="entry name" value="HisK_dim/P_sf"/>
</dbReference>
<reference evidence="10" key="2">
    <citation type="submission" date="2013-07" db="EMBL/GenBank/DDBJ databases">
        <authorList>
            <person name="Morais-Silva F.O."/>
            <person name="Rezende A.M."/>
            <person name="Pimentel C."/>
            <person name="Resende D.M."/>
            <person name="Santos C.I."/>
            <person name="Clemente C."/>
            <person name="de Oliveira L.M."/>
            <person name="da Silva S.M."/>
            <person name="Costa D.A."/>
            <person name="Varela-Raposo A."/>
            <person name="Horacio E.C.A."/>
            <person name="Matos M."/>
            <person name="Flores O."/>
            <person name="Ruiz J.C."/>
            <person name="Rodrigues-Pousada C."/>
        </authorList>
    </citation>
    <scope>NUCLEOTIDE SEQUENCE [LARGE SCALE GENOMIC DNA]</scope>
    <source>
        <strain evidence="10">ATCC 19364 / DSM 1382 / NCIMB 9332 / VKM B-1759</strain>
    </source>
</reference>
<feature type="domain" description="Histidine kinase" evidence="6">
    <location>
        <begin position="414"/>
        <end position="635"/>
    </location>
</feature>
<dbReference type="STRING" id="1121448.DGI_1068"/>
<dbReference type="InterPro" id="IPR005467">
    <property type="entry name" value="His_kinase_dom"/>
</dbReference>
<dbReference type="Gene3D" id="1.10.287.130">
    <property type="match status" value="1"/>
</dbReference>
<keyword evidence="10" id="KW-1185">Reference proteome</keyword>
<dbReference type="PANTHER" id="PTHR43304:SF1">
    <property type="entry name" value="PAC DOMAIN-CONTAINING PROTEIN"/>
    <property type="match status" value="1"/>
</dbReference>
<dbReference type="Proteomes" id="UP000016587">
    <property type="component" value="Chromosome"/>
</dbReference>
<dbReference type="OrthoDB" id="5438077at2"/>
<feature type="domain" description="PAC" evidence="8">
    <location>
        <begin position="225"/>
        <end position="277"/>
    </location>
</feature>
<sequence length="637" mass="68964">MSAPEKPPDLGPPLPGQDTLALYRLIANLLPVAVAITDPQGRIVEANAAAAAIFDRPREQLLGHEVTAARWPMFQQDGSPLPPHASPAAEALAQGAMRGPALLGMRRTDGAMAWLRTWAAPIPLPGYGVVLVAQDETAHCATMDALHAREQRYRLALVAGGLGSWEWNMAARTLHLDVFLKQMLGFAETELPSTVDAWAARIHPDDRESVLAAARAHVEGALDVFEMEHRMLHKDGRILWFLTRGAVVRDDAGKPLLFRGTHVDVTHFRHAREAAAKGERLAQSITDNLPLGLAVIDSQRHIVLANHKLRQWYPHVDFDSLPQCRLLLPTLAQTAPCPCETTGCCRDTPRELHLDVPLPHGMRTLRFSFCPLPTAAPGGQDVVLLVEDVTEKLAVEARLHRAQKLEAMGTLAAGIAHEINQPLNALQLYGSGLEMLLESNPSLPVATIRERIGLMLQEANKVRDIINHMRALSRLDTPAAIQPVDMAASVRSALQLVRAQLAAHGIELALHLPAALPHVLASPVQLEQVVINLVVNAMQALDTLPVDPLRPKLIRVEGCARGGQVLLIVEDNGPGLGGRQDRLFDPFFTTKDASLCMGLGLSIVHSLARSWGADVLAEAAAGQGARFSLVLRAADPS</sequence>
<dbReference type="SMART" id="SM00091">
    <property type="entry name" value="PAS"/>
    <property type="match status" value="2"/>
</dbReference>
<protein>
    <recommendedName>
        <fullName evidence="2">histidine kinase</fullName>
        <ecNumber evidence="2">2.7.13.3</ecNumber>
    </recommendedName>
</protein>
<gene>
    <name evidence="9" type="ORF">DGI_1068</name>
</gene>
<dbReference type="PATRIC" id="fig|1121448.10.peg.1072"/>
<dbReference type="InterPro" id="IPR035965">
    <property type="entry name" value="PAS-like_dom_sf"/>
</dbReference>
<dbReference type="InterPro" id="IPR036890">
    <property type="entry name" value="HATPase_C_sf"/>
</dbReference>
<evidence type="ECO:0000259" key="7">
    <source>
        <dbReference type="PROSITE" id="PS50112"/>
    </source>
</evidence>
<dbReference type="SUPFAM" id="SSF55785">
    <property type="entry name" value="PYP-like sensor domain (PAS domain)"/>
    <property type="match status" value="3"/>
</dbReference>
<dbReference type="Gene3D" id="3.30.565.10">
    <property type="entry name" value="Histidine kinase-like ATPase, C-terminal domain"/>
    <property type="match status" value="1"/>
</dbReference>
<dbReference type="PANTHER" id="PTHR43304">
    <property type="entry name" value="PHYTOCHROME-LIKE PROTEIN CPH1"/>
    <property type="match status" value="1"/>
</dbReference>
<keyword evidence="3" id="KW-0597">Phosphoprotein</keyword>
<dbReference type="PRINTS" id="PR00344">
    <property type="entry name" value="BCTRLSENSOR"/>
</dbReference>
<dbReference type="InterPro" id="IPR000014">
    <property type="entry name" value="PAS"/>
</dbReference>
<dbReference type="Pfam" id="PF02518">
    <property type="entry name" value="HATPase_c"/>
    <property type="match status" value="1"/>
</dbReference>
<dbReference type="PROSITE" id="PS50109">
    <property type="entry name" value="HIS_KIN"/>
    <property type="match status" value="1"/>
</dbReference>
<proteinExistence type="predicted"/>
<dbReference type="EC" id="2.7.13.3" evidence="2"/>
<evidence type="ECO:0000259" key="6">
    <source>
        <dbReference type="PROSITE" id="PS50109"/>
    </source>
</evidence>
<dbReference type="InterPro" id="IPR000700">
    <property type="entry name" value="PAS-assoc_C"/>
</dbReference>
<dbReference type="InterPro" id="IPR004358">
    <property type="entry name" value="Sig_transdc_His_kin-like_C"/>
</dbReference>
<keyword evidence="5" id="KW-0418">Kinase</keyword>
<evidence type="ECO:0000313" key="9">
    <source>
        <dbReference type="EMBL" id="AGW12942.1"/>
    </source>
</evidence>
<dbReference type="PROSITE" id="PS50113">
    <property type="entry name" value="PAC"/>
    <property type="match status" value="1"/>
</dbReference>
<dbReference type="SUPFAM" id="SSF47384">
    <property type="entry name" value="Homodimeric domain of signal transducing histidine kinase"/>
    <property type="match status" value="1"/>
</dbReference>
<evidence type="ECO:0000256" key="4">
    <source>
        <dbReference type="ARBA" id="ARBA00022679"/>
    </source>
</evidence>
<dbReference type="SMART" id="SM00387">
    <property type="entry name" value="HATPase_c"/>
    <property type="match status" value="1"/>
</dbReference>
<evidence type="ECO:0000256" key="2">
    <source>
        <dbReference type="ARBA" id="ARBA00012438"/>
    </source>
</evidence>
<dbReference type="HOGENOM" id="CLU_424944_0_0_7"/>
<dbReference type="InterPro" id="IPR003661">
    <property type="entry name" value="HisK_dim/P_dom"/>
</dbReference>
<dbReference type="InterPro" id="IPR013655">
    <property type="entry name" value="PAS_fold_3"/>
</dbReference>